<organism evidence="4 5">
    <name type="scientific">Serinicoccus chungangensis</name>
    <dbReference type="NCBI Taxonomy" id="767452"/>
    <lineage>
        <taxon>Bacteria</taxon>
        <taxon>Bacillati</taxon>
        <taxon>Actinomycetota</taxon>
        <taxon>Actinomycetes</taxon>
        <taxon>Micrococcales</taxon>
        <taxon>Ornithinimicrobiaceae</taxon>
        <taxon>Serinicoccus</taxon>
    </lineage>
</organism>
<dbReference type="Gene3D" id="3.10.450.30">
    <property type="entry name" value="Microbial ribonucleases"/>
    <property type="match status" value="1"/>
</dbReference>
<proteinExistence type="predicted"/>
<feature type="region of interest" description="Disordered" evidence="3">
    <location>
        <begin position="83"/>
        <end position="111"/>
    </location>
</feature>
<dbReference type="EMBL" id="LQBL01000031">
    <property type="protein sequence ID" value="KUG51958.1"/>
    <property type="molecule type" value="Genomic_DNA"/>
</dbReference>
<gene>
    <name evidence="4" type="ORF">AVL62_08495</name>
</gene>
<reference evidence="4 5" key="1">
    <citation type="submission" date="2015-12" db="EMBL/GenBank/DDBJ databases">
        <title>Serinicoccus chungangenesis strain CD08_5 genome sequencing and assembly.</title>
        <authorList>
            <person name="Chander A.M."/>
            <person name="Kaur G."/>
            <person name="Nair G.R."/>
            <person name="Dhawan D.K."/>
            <person name="Kochhar R.K."/>
            <person name="Mayilraj S."/>
            <person name="Bhadada S.K."/>
        </authorList>
    </citation>
    <scope>NUCLEOTIDE SEQUENCE [LARGE SCALE GENOMIC DNA]</scope>
    <source>
        <strain evidence="4 5">CD08_5</strain>
    </source>
</reference>
<evidence type="ECO:0000256" key="2">
    <source>
        <dbReference type="ARBA" id="ARBA00022801"/>
    </source>
</evidence>
<sequence length="172" mass="18067">MTRSRVVSGAALALLAALLVWLALGRVGGEGDAPGATGEPSAGTGEPSAGMDEPAGEGAPAGGARGTDTRAWDDVDACADAVLPPELEPVVDDIEDGGPYAYPDRDGSTFRNQEGFLPQEERGYYREFTVQTPGLSHRGAKRVVTGGDEVDPEVWYYTDDHYESFCEFAPAG</sequence>
<dbReference type="Proteomes" id="UP000054837">
    <property type="component" value="Unassembled WGS sequence"/>
</dbReference>
<comment type="caution">
    <text evidence="4">The sequence shown here is derived from an EMBL/GenBank/DDBJ whole genome shotgun (WGS) entry which is preliminary data.</text>
</comment>
<dbReference type="STRING" id="767452.AVL62_08495"/>
<protein>
    <submittedName>
        <fullName evidence="4">Uncharacterized protein</fullName>
    </submittedName>
</protein>
<dbReference type="AlphaFoldDB" id="A0A0W8I2I7"/>
<name>A0A0W8I2I7_9MICO</name>
<evidence type="ECO:0000313" key="4">
    <source>
        <dbReference type="EMBL" id="KUG51958.1"/>
    </source>
</evidence>
<dbReference type="GO" id="GO:0003723">
    <property type="term" value="F:RNA binding"/>
    <property type="evidence" value="ECO:0007669"/>
    <property type="project" value="InterPro"/>
</dbReference>
<keyword evidence="1" id="KW-0540">Nuclease</keyword>
<keyword evidence="5" id="KW-1185">Reference proteome</keyword>
<evidence type="ECO:0000313" key="5">
    <source>
        <dbReference type="Proteomes" id="UP000054837"/>
    </source>
</evidence>
<evidence type="ECO:0000256" key="3">
    <source>
        <dbReference type="SAM" id="MobiDB-lite"/>
    </source>
</evidence>
<dbReference type="RefSeq" id="WP_058892253.1">
    <property type="nucleotide sequence ID" value="NZ_LQBL01000031.1"/>
</dbReference>
<dbReference type="Pfam" id="PF00545">
    <property type="entry name" value="Ribonuclease"/>
    <property type="match status" value="1"/>
</dbReference>
<dbReference type="GO" id="GO:0004521">
    <property type="term" value="F:RNA endonuclease activity"/>
    <property type="evidence" value="ECO:0007669"/>
    <property type="project" value="InterPro"/>
</dbReference>
<feature type="region of interest" description="Disordered" evidence="3">
    <location>
        <begin position="31"/>
        <end position="71"/>
    </location>
</feature>
<dbReference type="SUPFAM" id="SSF53933">
    <property type="entry name" value="Microbial ribonucleases"/>
    <property type="match status" value="1"/>
</dbReference>
<dbReference type="InterPro" id="IPR000026">
    <property type="entry name" value="N1-like"/>
</dbReference>
<evidence type="ECO:0000256" key="1">
    <source>
        <dbReference type="ARBA" id="ARBA00022722"/>
    </source>
</evidence>
<accession>A0A0W8I2I7</accession>
<dbReference type="GO" id="GO:0016787">
    <property type="term" value="F:hydrolase activity"/>
    <property type="evidence" value="ECO:0007669"/>
    <property type="project" value="UniProtKB-KW"/>
</dbReference>
<dbReference type="InterPro" id="IPR016191">
    <property type="entry name" value="Ribonuclease/ribotoxin"/>
</dbReference>
<keyword evidence="2" id="KW-0378">Hydrolase</keyword>